<protein>
    <submittedName>
        <fullName evidence="8">Methyl-accepting chemotaxis protein</fullName>
    </submittedName>
</protein>
<dbReference type="GO" id="GO:0006935">
    <property type="term" value="P:chemotaxis"/>
    <property type="evidence" value="ECO:0007669"/>
    <property type="project" value="InterPro"/>
</dbReference>
<sequence length="540" mass="57408">MKNLKIGGKLFMGFGIVLLILILSTAVGLRSLAGNDKHLVEIGNAQKAAENASSIRNNITRIVDATKSLILLDNVDQKKQVLADIDGFRKAYKEDMAALLKNLETAEGKQLAEKLQEGIATGKETSIKLIDMAMHNDRQGFITLWQQEANPKNEHIFALCKELYEHFNKLSVASNADAVNSNRQAKMVSIVFSVLAIIFSIIVAGYSTRVITVPIRRCVNVAERIASGDLTVEINADGNDETAYLMMAMQHMTDSLRGTITTLSKASMDISSAATQLHATSGQMVEGAEEVVAQASSVATAGEEMAATAGEIAQNCHMTATSANQANTVAVEGVKVVENTVVVMGTIAERVKSVAKSVDGLGIRSEQIGEIIGTIEDIADQTNLLALNAAIEAARAGEQGRGFAVVADEVRALAERTAKATREISVMIKSIQEETKVAVTDMEEGVQEVENGTTEAAKSGQALQAILEQINAVTQQANQIATAAEEQTATTSEISSNMQGITNIVQRSATGATETASSASQLSHLALELQHIVGQFKIAA</sequence>
<evidence type="ECO:0000256" key="2">
    <source>
        <dbReference type="ARBA" id="ARBA00023224"/>
    </source>
</evidence>
<evidence type="ECO:0000256" key="5">
    <source>
        <dbReference type="SAM" id="Phobius"/>
    </source>
</evidence>
<dbReference type="Gene3D" id="1.10.287.950">
    <property type="entry name" value="Methyl-accepting chemotaxis protein"/>
    <property type="match status" value="1"/>
</dbReference>
<comment type="caution">
    <text evidence="8">The sequence shown here is derived from an EMBL/GenBank/DDBJ whole genome shotgun (WGS) entry which is preliminary data.</text>
</comment>
<evidence type="ECO:0000259" key="7">
    <source>
        <dbReference type="PROSITE" id="PS50885"/>
    </source>
</evidence>
<feature type="domain" description="HAMP" evidence="7">
    <location>
        <begin position="209"/>
        <end position="261"/>
    </location>
</feature>
<keyword evidence="9" id="KW-1185">Reference proteome</keyword>
<dbReference type="PRINTS" id="PR00260">
    <property type="entry name" value="CHEMTRNSDUCR"/>
</dbReference>
<dbReference type="CDD" id="cd11386">
    <property type="entry name" value="MCP_signal"/>
    <property type="match status" value="1"/>
</dbReference>
<dbReference type="PANTHER" id="PTHR32089:SF112">
    <property type="entry name" value="LYSOZYME-LIKE PROTEIN-RELATED"/>
    <property type="match status" value="1"/>
</dbReference>
<dbReference type="RefSeq" id="WP_145024961.1">
    <property type="nucleotide sequence ID" value="NZ_VLLN01000027.1"/>
</dbReference>
<dbReference type="Pfam" id="PF12729">
    <property type="entry name" value="4HB_MCP_1"/>
    <property type="match status" value="1"/>
</dbReference>
<evidence type="ECO:0000259" key="6">
    <source>
        <dbReference type="PROSITE" id="PS50111"/>
    </source>
</evidence>
<organism evidence="8 9">
    <name type="scientific">Geobacter argillaceus</name>
    <dbReference type="NCBI Taxonomy" id="345631"/>
    <lineage>
        <taxon>Bacteria</taxon>
        <taxon>Pseudomonadati</taxon>
        <taxon>Thermodesulfobacteriota</taxon>
        <taxon>Desulfuromonadia</taxon>
        <taxon>Geobacterales</taxon>
        <taxon>Geobacteraceae</taxon>
        <taxon>Geobacter</taxon>
    </lineage>
</organism>
<accession>A0A562VEY8</accession>
<keyword evidence="5" id="KW-0812">Transmembrane</keyword>
<dbReference type="Proteomes" id="UP000319449">
    <property type="component" value="Unassembled WGS sequence"/>
</dbReference>
<dbReference type="SMART" id="SM00304">
    <property type="entry name" value="HAMP"/>
    <property type="match status" value="1"/>
</dbReference>
<dbReference type="EMBL" id="VLLN01000027">
    <property type="protein sequence ID" value="TWJ16459.1"/>
    <property type="molecule type" value="Genomic_DNA"/>
</dbReference>
<feature type="transmembrane region" description="Helical" evidence="5">
    <location>
        <begin position="6"/>
        <end position="29"/>
    </location>
</feature>
<evidence type="ECO:0000256" key="3">
    <source>
        <dbReference type="ARBA" id="ARBA00029447"/>
    </source>
</evidence>
<dbReference type="FunFam" id="1.10.287.950:FF:000001">
    <property type="entry name" value="Methyl-accepting chemotaxis sensory transducer"/>
    <property type="match status" value="1"/>
</dbReference>
<evidence type="ECO:0000256" key="4">
    <source>
        <dbReference type="PROSITE-ProRule" id="PRU00284"/>
    </source>
</evidence>
<dbReference type="GO" id="GO:0007165">
    <property type="term" value="P:signal transduction"/>
    <property type="evidence" value="ECO:0007669"/>
    <property type="project" value="UniProtKB-KW"/>
</dbReference>
<comment type="similarity">
    <text evidence="3">Belongs to the methyl-accepting chemotaxis (MCP) protein family.</text>
</comment>
<dbReference type="InterPro" id="IPR004090">
    <property type="entry name" value="Chemotax_Me-accpt_rcpt"/>
</dbReference>
<keyword evidence="5" id="KW-0472">Membrane</keyword>
<dbReference type="PROSITE" id="PS50111">
    <property type="entry name" value="CHEMOTAXIS_TRANSDUC_2"/>
    <property type="match status" value="1"/>
</dbReference>
<dbReference type="InterPro" id="IPR003660">
    <property type="entry name" value="HAMP_dom"/>
</dbReference>
<dbReference type="SMART" id="SM00283">
    <property type="entry name" value="MA"/>
    <property type="match status" value="1"/>
</dbReference>
<dbReference type="GO" id="GO:0016020">
    <property type="term" value="C:membrane"/>
    <property type="evidence" value="ECO:0007669"/>
    <property type="project" value="UniProtKB-SubCell"/>
</dbReference>
<keyword evidence="5" id="KW-1133">Transmembrane helix</keyword>
<gene>
    <name evidence="8" type="ORF">JN12_03401</name>
</gene>
<feature type="domain" description="Methyl-accepting transducer" evidence="6">
    <location>
        <begin position="266"/>
        <end position="502"/>
    </location>
</feature>
<dbReference type="InterPro" id="IPR004089">
    <property type="entry name" value="MCPsignal_dom"/>
</dbReference>
<dbReference type="InterPro" id="IPR024478">
    <property type="entry name" value="HlyB_4HB_MCP"/>
</dbReference>
<dbReference type="AlphaFoldDB" id="A0A562VEY8"/>
<proteinExistence type="inferred from homology"/>
<evidence type="ECO:0000313" key="8">
    <source>
        <dbReference type="EMBL" id="TWJ16459.1"/>
    </source>
</evidence>
<evidence type="ECO:0000256" key="1">
    <source>
        <dbReference type="ARBA" id="ARBA00004370"/>
    </source>
</evidence>
<name>A0A562VEY8_9BACT</name>
<dbReference type="Pfam" id="PF00015">
    <property type="entry name" value="MCPsignal"/>
    <property type="match status" value="1"/>
</dbReference>
<keyword evidence="2 4" id="KW-0807">Transducer</keyword>
<dbReference type="PANTHER" id="PTHR32089">
    <property type="entry name" value="METHYL-ACCEPTING CHEMOTAXIS PROTEIN MCPB"/>
    <property type="match status" value="1"/>
</dbReference>
<dbReference type="OrthoDB" id="5337743at2"/>
<comment type="subcellular location">
    <subcellularLocation>
        <location evidence="1">Membrane</location>
    </subcellularLocation>
</comment>
<feature type="transmembrane region" description="Helical" evidence="5">
    <location>
        <begin position="187"/>
        <end position="207"/>
    </location>
</feature>
<reference evidence="8 9" key="1">
    <citation type="submission" date="2019-07" db="EMBL/GenBank/DDBJ databases">
        <title>Genomic Encyclopedia of Archaeal and Bacterial Type Strains, Phase II (KMG-II): from individual species to whole genera.</title>
        <authorList>
            <person name="Goeker M."/>
        </authorList>
    </citation>
    <scope>NUCLEOTIDE SEQUENCE [LARGE SCALE GENOMIC DNA]</scope>
    <source>
        <strain evidence="8 9">ATCC BAA-1139</strain>
    </source>
</reference>
<dbReference type="GO" id="GO:0004888">
    <property type="term" value="F:transmembrane signaling receptor activity"/>
    <property type="evidence" value="ECO:0007669"/>
    <property type="project" value="InterPro"/>
</dbReference>
<dbReference type="CDD" id="cd06225">
    <property type="entry name" value="HAMP"/>
    <property type="match status" value="1"/>
</dbReference>
<dbReference type="PROSITE" id="PS50885">
    <property type="entry name" value="HAMP"/>
    <property type="match status" value="1"/>
</dbReference>
<dbReference type="Pfam" id="PF00672">
    <property type="entry name" value="HAMP"/>
    <property type="match status" value="1"/>
</dbReference>
<dbReference type="SUPFAM" id="SSF58104">
    <property type="entry name" value="Methyl-accepting chemotaxis protein (MCP) signaling domain"/>
    <property type="match status" value="1"/>
</dbReference>
<evidence type="ECO:0000313" key="9">
    <source>
        <dbReference type="Proteomes" id="UP000319449"/>
    </source>
</evidence>